<feature type="domain" description="Glycosyltransferase subfamily 4-like N-terminal" evidence="2">
    <location>
        <begin position="31"/>
        <end position="191"/>
    </location>
</feature>
<keyword evidence="3" id="KW-0328">Glycosyltransferase</keyword>
<dbReference type="Gene3D" id="3.40.50.2000">
    <property type="entry name" value="Glycogen Phosphorylase B"/>
    <property type="match status" value="2"/>
</dbReference>
<dbReference type="PANTHER" id="PTHR45947:SF3">
    <property type="entry name" value="SULFOQUINOVOSYL TRANSFERASE SQD2"/>
    <property type="match status" value="1"/>
</dbReference>
<dbReference type="InterPro" id="IPR050194">
    <property type="entry name" value="Glycosyltransferase_grp1"/>
</dbReference>
<evidence type="ECO:0000259" key="1">
    <source>
        <dbReference type="Pfam" id="PF00534"/>
    </source>
</evidence>
<sequence length="400" mass="43206">MAAADADGGTVVTRGAPLRVLLVHVWYWPHVGGGDQHVEMLGRELVKLGHQVTVWCADVPAHDSRCFSRGGVDVVRLEPSRILAGVDPVVSLEGLSMDGFDVVHLHDTLPILVRKSLKMARSAGVPVVTTYHNDYVKHGLIANGIKRLRWALQGRPTLHSSDARIVLTRYFESLLRAKGVKGSIDIIPNGFSPISDAAEIPSGLDGRDTNRPLLTFIGRLSEQKGLDVLMDAWNLLASESDPGFDLAIAGKGELGEWLTERILVASQNSHIHRLGLVSEGEKRWLLENSTGIVIPSRFEGLPTVMLEAMHMRAPTIMADVNDLGHLVTEPGAGLSVPPGDAAALAMAMSRIAQSSGEERENWGNSGHSAAASYMWPVITKDILAVYRRITNSDESGGGEQ</sequence>
<accession>A0A075GEB8</accession>
<evidence type="ECO:0000313" key="3">
    <source>
        <dbReference type="EMBL" id="AIF00013.1"/>
    </source>
</evidence>
<evidence type="ECO:0000259" key="2">
    <source>
        <dbReference type="Pfam" id="PF13439"/>
    </source>
</evidence>
<dbReference type="SUPFAM" id="SSF53756">
    <property type="entry name" value="UDP-Glycosyltransferase/glycogen phosphorylase"/>
    <property type="match status" value="1"/>
</dbReference>
<dbReference type="EC" id="2.4.1.11" evidence="3"/>
<protein>
    <submittedName>
        <fullName evidence="3">Glycosyl transferase</fullName>
        <ecNumber evidence="3">2.4.1.11</ecNumber>
    </submittedName>
</protein>
<dbReference type="PANTHER" id="PTHR45947">
    <property type="entry name" value="SULFOQUINOVOSYL TRANSFERASE SQD2"/>
    <property type="match status" value="1"/>
</dbReference>
<keyword evidence="3" id="KW-0808">Transferase</keyword>
<dbReference type="AlphaFoldDB" id="A0A075GEB8"/>
<reference evidence="3" key="1">
    <citation type="journal article" date="2014" name="Genome Biol. Evol.">
        <title>Pangenome evidence for extensive interdomain horizontal transfer affecting lineage core and shell genes in uncultured planktonic thaumarchaeota and euryarchaeota.</title>
        <authorList>
            <person name="Deschamps P."/>
            <person name="Zivanovic Y."/>
            <person name="Moreira D."/>
            <person name="Rodriguez-Valera F."/>
            <person name="Lopez-Garcia P."/>
        </authorList>
    </citation>
    <scope>NUCLEOTIDE SEQUENCE</scope>
</reference>
<dbReference type="EMBL" id="KF900578">
    <property type="protein sequence ID" value="AIF00013.1"/>
    <property type="molecule type" value="Genomic_DNA"/>
</dbReference>
<dbReference type="InterPro" id="IPR001296">
    <property type="entry name" value="Glyco_trans_1"/>
</dbReference>
<dbReference type="GO" id="GO:0004373">
    <property type="term" value="F:alpha-1,4-glucan glucosyltransferase (UDP-glucose donor) activity"/>
    <property type="evidence" value="ECO:0007669"/>
    <property type="project" value="UniProtKB-EC"/>
</dbReference>
<dbReference type="Pfam" id="PF13439">
    <property type="entry name" value="Glyco_transf_4"/>
    <property type="match status" value="1"/>
</dbReference>
<dbReference type="InterPro" id="IPR028098">
    <property type="entry name" value="Glyco_trans_4-like_N"/>
</dbReference>
<feature type="domain" description="Glycosyl transferase family 1" evidence="1">
    <location>
        <begin position="207"/>
        <end position="366"/>
    </location>
</feature>
<organism evidence="3">
    <name type="scientific">uncultured marine group II/III euryarchaeote KM3_127_D04</name>
    <dbReference type="NCBI Taxonomy" id="1457857"/>
    <lineage>
        <taxon>Archaea</taxon>
        <taxon>Methanobacteriati</taxon>
        <taxon>Methanobacteriota</taxon>
        <taxon>environmental samples</taxon>
    </lineage>
</organism>
<dbReference type="Pfam" id="PF00534">
    <property type="entry name" value="Glycos_transf_1"/>
    <property type="match status" value="1"/>
</dbReference>
<name>A0A075GEB8_9EURY</name>
<dbReference type="CDD" id="cd03801">
    <property type="entry name" value="GT4_PimA-like"/>
    <property type="match status" value="1"/>
</dbReference>
<proteinExistence type="predicted"/>